<dbReference type="EMBL" id="JAUSUC010000048">
    <property type="protein sequence ID" value="MDQ0216415.1"/>
    <property type="molecule type" value="Genomic_DNA"/>
</dbReference>
<dbReference type="CDD" id="cd07067">
    <property type="entry name" value="HP_PGM_like"/>
    <property type="match status" value="1"/>
</dbReference>
<evidence type="ECO:0000256" key="1">
    <source>
        <dbReference type="PIRSR" id="PIRSR613078-2"/>
    </source>
</evidence>
<dbReference type="GO" id="GO:0005737">
    <property type="term" value="C:cytoplasm"/>
    <property type="evidence" value="ECO:0007669"/>
    <property type="project" value="TreeGrafter"/>
</dbReference>
<keyword evidence="2" id="KW-0378">Hydrolase</keyword>
<proteinExistence type="predicted"/>
<accession>A0AAJ1T0K2</accession>
<dbReference type="SMART" id="SM00855">
    <property type="entry name" value="PGAM"/>
    <property type="match status" value="1"/>
</dbReference>
<gene>
    <name evidence="2" type="ORF">J2S13_002874</name>
</gene>
<dbReference type="InterPro" id="IPR013078">
    <property type="entry name" value="His_Pase_superF_clade-1"/>
</dbReference>
<dbReference type="PANTHER" id="PTHR48100:SF1">
    <property type="entry name" value="HISTIDINE PHOSPHATASE FAMILY PROTEIN-RELATED"/>
    <property type="match status" value="1"/>
</dbReference>
<dbReference type="InterPro" id="IPR050275">
    <property type="entry name" value="PGM_Phosphatase"/>
</dbReference>
<evidence type="ECO:0000313" key="3">
    <source>
        <dbReference type="Proteomes" id="UP001237207"/>
    </source>
</evidence>
<dbReference type="EC" id="3.1.3.73" evidence="2"/>
<reference evidence="2" key="1">
    <citation type="submission" date="2023-07" db="EMBL/GenBank/DDBJ databases">
        <title>Genomic Encyclopedia of Type Strains, Phase IV (KMG-IV): sequencing the most valuable type-strain genomes for metagenomic binning, comparative biology and taxonomic classification.</title>
        <authorList>
            <person name="Goeker M."/>
        </authorList>
    </citation>
    <scope>NUCLEOTIDE SEQUENCE</scope>
    <source>
        <strain evidence="2">DSM 23947</strain>
    </source>
</reference>
<feature type="binding site" evidence="1">
    <location>
        <begin position="11"/>
        <end position="18"/>
    </location>
    <ligand>
        <name>substrate</name>
    </ligand>
</feature>
<dbReference type="Proteomes" id="UP001237207">
    <property type="component" value="Unassembled WGS sequence"/>
</dbReference>
<dbReference type="Pfam" id="PF00300">
    <property type="entry name" value="His_Phos_1"/>
    <property type="match status" value="1"/>
</dbReference>
<dbReference type="SUPFAM" id="SSF53254">
    <property type="entry name" value="Phosphoglycerate mutase-like"/>
    <property type="match status" value="1"/>
</dbReference>
<dbReference type="PANTHER" id="PTHR48100">
    <property type="entry name" value="BROAD-SPECIFICITY PHOSPHATASE YOR283W-RELATED"/>
    <property type="match status" value="1"/>
</dbReference>
<name>A0AAJ1T0K2_9BACI</name>
<keyword evidence="3" id="KW-1185">Reference proteome</keyword>
<evidence type="ECO:0000313" key="2">
    <source>
        <dbReference type="EMBL" id="MDQ0216415.1"/>
    </source>
</evidence>
<dbReference type="RefSeq" id="WP_307258446.1">
    <property type="nucleotide sequence ID" value="NZ_JAUSUC010000048.1"/>
</dbReference>
<dbReference type="InterPro" id="IPR029033">
    <property type="entry name" value="His_PPase_superfam"/>
</dbReference>
<organism evidence="2 3">
    <name type="scientific">Oikeobacillus pervagus</name>
    <dbReference type="NCBI Taxonomy" id="1325931"/>
    <lineage>
        <taxon>Bacteria</taxon>
        <taxon>Bacillati</taxon>
        <taxon>Bacillota</taxon>
        <taxon>Bacilli</taxon>
        <taxon>Bacillales</taxon>
        <taxon>Bacillaceae</taxon>
        <taxon>Oikeobacillus</taxon>
    </lineage>
</organism>
<feature type="binding site" evidence="1">
    <location>
        <position position="59"/>
    </location>
    <ligand>
        <name>substrate</name>
    </ligand>
</feature>
<sequence>MDDLVVMALYRHGVTVDNERKAFCGWTNSILSERGRKELHARTPYVPAYEKIVASDLQRCVDTAKILFPGKVVEIRQEFREMNFGIWEGKVHDEIKHIQEYKDWLQMPLSAPIPQGETFPEFNDRIMKAWEKLIEEISHLQMKRNAIVTHGGVIRSLLTQFAPVKREFWEWKVENGQGFELTGSLSALRRGERCISLREVPLTAKENG</sequence>
<dbReference type="AlphaFoldDB" id="A0AAJ1T0K2"/>
<comment type="caution">
    <text evidence="2">The sequence shown here is derived from an EMBL/GenBank/DDBJ whole genome shotgun (WGS) entry which is preliminary data.</text>
</comment>
<protein>
    <submittedName>
        <fullName evidence="2">Alpha-ribazole phosphatase</fullName>
        <ecNumber evidence="2">3.1.3.73</ecNumber>
    </submittedName>
</protein>
<dbReference type="Gene3D" id="3.40.50.1240">
    <property type="entry name" value="Phosphoglycerate mutase-like"/>
    <property type="match status" value="1"/>
</dbReference>
<dbReference type="GO" id="GO:0043755">
    <property type="term" value="F:alpha-ribazole phosphatase activity"/>
    <property type="evidence" value="ECO:0007669"/>
    <property type="project" value="UniProtKB-EC"/>
</dbReference>